<gene>
    <name evidence="1" type="ORF">EFB08_17000</name>
</gene>
<comment type="caution">
    <text evidence="1">The sequence shown here is derived from an EMBL/GenBank/DDBJ whole genome shotgun (WGS) entry which is preliminary data.</text>
</comment>
<accession>A0A3M9MES1</accession>
<dbReference type="AlphaFoldDB" id="A0A3M9MES1"/>
<dbReference type="InterPro" id="IPR021314">
    <property type="entry name" value="DUF2911"/>
</dbReference>
<evidence type="ECO:0000313" key="1">
    <source>
        <dbReference type="EMBL" id="RNI24072.1"/>
    </source>
</evidence>
<sequence>MLSKVTFFGFLTTLTLVFQSCTQNPDTKKTQEKEATPAVSPITKAEDAATIQRQPEPDTLKGSLKAVATGRIGAVNLQVNYHSPAVRKRVVWGGLVAYGQVWVTGAHSATTLETDGPIRLGGTEIPAGKYALFTIPGEKEWTVILNRNWEQHLADEYAPKDDVVRLSVTPEETASHQERLRYEITSEGDDKGTVAMHWGRLRLPVPLEL</sequence>
<dbReference type="Pfam" id="PF11138">
    <property type="entry name" value="DUF2911"/>
    <property type="match status" value="1"/>
</dbReference>
<name>A0A3M9MES1_9BACT</name>
<dbReference type="OrthoDB" id="195456at2"/>
<evidence type="ECO:0000313" key="2">
    <source>
        <dbReference type="Proteomes" id="UP000272117"/>
    </source>
</evidence>
<protein>
    <submittedName>
        <fullName evidence="1">DUF2911 domain-containing protein</fullName>
    </submittedName>
</protein>
<dbReference type="EMBL" id="RJJD01000013">
    <property type="protein sequence ID" value="RNI24072.1"/>
    <property type="molecule type" value="Genomic_DNA"/>
</dbReference>
<dbReference type="RefSeq" id="WP_123128160.1">
    <property type="nucleotide sequence ID" value="NZ_RJJD01000013.1"/>
</dbReference>
<reference evidence="1 2" key="1">
    <citation type="submission" date="2018-11" db="EMBL/GenBank/DDBJ databases">
        <title>Rufibacter latericius sp. nov., isolated from water in Baiyang Lake.</title>
        <authorList>
            <person name="Yang Y."/>
        </authorList>
    </citation>
    <scope>NUCLEOTIDE SEQUENCE [LARGE SCALE GENOMIC DNA]</scope>
    <source>
        <strain evidence="1 2">R-22-1c-1</strain>
    </source>
</reference>
<dbReference type="Proteomes" id="UP000272117">
    <property type="component" value="Unassembled WGS sequence"/>
</dbReference>
<organism evidence="1 2">
    <name type="scientific">Rufibacter latericius</name>
    <dbReference type="NCBI Taxonomy" id="2487040"/>
    <lineage>
        <taxon>Bacteria</taxon>
        <taxon>Pseudomonadati</taxon>
        <taxon>Bacteroidota</taxon>
        <taxon>Cytophagia</taxon>
        <taxon>Cytophagales</taxon>
        <taxon>Hymenobacteraceae</taxon>
        <taxon>Rufibacter</taxon>
    </lineage>
</organism>
<proteinExistence type="predicted"/>
<dbReference type="PROSITE" id="PS51257">
    <property type="entry name" value="PROKAR_LIPOPROTEIN"/>
    <property type="match status" value="1"/>
</dbReference>
<keyword evidence="2" id="KW-1185">Reference proteome</keyword>